<gene>
    <name evidence="4" type="ORF">CLLI_10210</name>
</gene>
<keyword evidence="5" id="KW-1185">Reference proteome</keyword>
<sequence length="329" mass="36395">MKIRSSNLRGKWFKTIQAIMLVMFMIVMVGCSNVSTPTSTSTKDTKGKIEENNNNNKDNNNKDNSKSKVQGKLKVHYIDVGQGDSILLQYEDKNMLIDAGPNAATETVVNYLKRAGVKKIDYLVATHPHEDHIGGMDGVIDNFQIGTMYMPKKTATTATFKDVVQAMKRKGIKAKTPVPGEKFSLGDVQCMILTPNSAEYDNVNNYSIVIKVTYGKNSFLFEGDAESLAEKEILDKGFDVRADVLKLGHHGSRTSSSTAYLKKVNPKYAVVSSGKINDYGHPHKETMDKLKSMGIKLYRTDEDGNIVVTSDGKDIKFNCSPGSYTPGRR</sequence>
<comment type="caution">
    <text evidence="4">The sequence shown here is derived from an EMBL/GenBank/DDBJ whole genome shotgun (WGS) entry which is preliminary data.</text>
</comment>
<proteinExistence type="predicted"/>
<dbReference type="InterPro" id="IPR052159">
    <property type="entry name" value="Competence_DNA_uptake"/>
</dbReference>
<reference evidence="4 5" key="1">
    <citation type="submission" date="2018-03" db="EMBL/GenBank/DDBJ databases">
        <title>Genome sequence of Clostridium liquoris DSM 100320.</title>
        <authorList>
            <person name="Poehlein A."/>
            <person name="Daniel R."/>
        </authorList>
    </citation>
    <scope>NUCLEOTIDE SEQUENCE [LARGE SCALE GENOMIC DNA]</scope>
    <source>
        <strain evidence="4 5">DSM 100320</strain>
    </source>
</reference>
<dbReference type="PANTHER" id="PTHR30619:SF7">
    <property type="entry name" value="BETA-LACTAMASE DOMAIN PROTEIN"/>
    <property type="match status" value="1"/>
</dbReference>
<dbReference type="RefSeq" id="WP_242975532.1">
    <property type="nucleotide sequence ID" value="NZ_PVXO01000030.1"/>
</dbReference>
<evidence type="ECO:0000259" key="3">
    <source>
        <dbReference type="SMART" id="SM00849"/>
    </source>
</evidence>
<dbReference type="InterPro" id="IPR001279">
    <property type="entry name" value="Metallo-B-lactamas"/>
</dbReference>
<evidence type="ECO:0000256" key="1">
    <source>
        <dbReference type="SAM" id="MobiDB-lite"/>
    </source>
</evidence>
<protein>
    <submittedName>
        <fullName evidence="4">ComEC family competence protein</fullName>
    </submittedName>
</protein>
<keyword evidence="2" id="KW-0812">Transmembrane</keyword>
<keyword evidence="2" id="KW-0472">Membrane</keyword>
<dbReference type="InterPro" id="IPR035681">
    <property type="entry name" value="ComA-like_MBL"/>
</dbReference>
<dbReference type="Pfam" id="PF00753">
    <property type="entry name" value="Lactamase_B"/>
    <property type="match status" value="1"/>
</dbReference>
<keyword evidence="2" id="KW-1133">Transmembrane helix</keyword>
<feature type="region of interest" description="Disordered" evidence="1">
    <location>
        <begin position="36"/>
        <end position="69"/>
    </location>
</feature>
<dbReference type="Gene3D" id="3.60.15.10">
    <property type="entry name" value="Ribonuclease Z/Hydroxyacylglutathione hydrolase-like"/>
    <property type="match status" value="1"/>
</dbReference>
<dbReference type="SUPFAM" id="SSF56281">
    <property type="entry name" value="Metallo-hydrolase/oxidoreductase"/>
    <property type="match status" value="1"/>
</dbReference>
<dbReference type="InterPro" id="IPR036866">
    <property type="entry name" value="RibonucZ/Hydroxyglut_hydro"/>
</dbReference>
<name>A0A2T0B5M1_9CLOT</name>
<evidence type="ECO:0000256" key="2">
    <source>
        <dbReference type="SAM" id="Phobius"/>
    </source>
</evidence>
<organism evidence="4 5">
    <name type="scientific">Clostridium liquoris</name>
    <dbReference type="NCBI Taxonomy" id="1289519"/>
    <lineage>
        <taxon>Bacteria</taxon>
        <taxon>Bacillati</taxon>
        <taxon>Bacillota</taxon>
        <taxon>Clostridia</taxon>
        <taxon>Eubacteriales</taxon>
        <taxon>Clostridiaceae</taxon>
        <taxon>Clostridium</taxon>
    </lineage>
</organism>
<dbReference type="AlphaFoldDB" id="A0A2T0B5M1"/>
<dbReference type="PROSITE" id="PS51257">
    <property type="entry name" value="PROKAR_LIPOPROTEIN"/>
    <property type="match status" value="1"/>
</dbReference>
<feature type="transmembrane region" description="Helical" evidence="2">
    <location>
        <begin position="12"/>
        <end position="30"/>
    </location>
</feature>
<evidence type="ECO:0000313" key="5">
    <source>
        <dbReference type="Proteomes" id="UP000239706"/>
    </source>
</evidence>
<dbReference type="SMART" id="SM00849">
    <property type="entry name" value="Lactamase_B"/>
    <property type="match status" value="1"/>
</dbReference>
<dbReference type="PANTHER" id="PTHR30619">
    <property type="entry name" value="DNA INTERNALIZATION/COMPETENCE PROTEIN COMEC/REC2"/>
    <property type="match status" value="1"/>
</dbReference>
<dbReference type="Proteomes" id="UP000239706">
    <property type="component" value="Unassembled WGS sequence"/>
</dbReference>
<feature type="domain" description="Metallo-beta-lactamase" evidence="3">
    <location>
        <begin position="82"/>
        <end position="275"/>
    </location>
</feature>
<evidence type="ECO:0000313" key="4">
    <source>
        <dbReference type="EMBL" id="PRR79176.1"/>
    </source>
</evidence>
<dbReference type="EMBL" id="PVXO01000030">
    <property type="protein sequence ID" value="PRR79176.1"/>
    <property type="molecule type" value="Genomic_DNA"/>
</dbReference>
<dbReference type="CDD" id="cd07731">
    <property type="entry name" value="ComA-like_MBL-fold"/>
    <property type="match status" value="1"/>
</dbReference>
<accession>A0A2T0B5M1</accession>